<keyword evidence="8" id="KW-0274">FAD</keyword>
<dbReference type="PANTHER" id="PTHR23293:SF9">
    <property type="entry name" value="FAD SYNTHASE"/>
    <property type="match status" value="1"/>
</dbReference>
<keyword evidence="3" id="KW-0285">Flavoprotein</keyword>
<dbReference type="GO" id="GO:0006747">
    <property type="term" value="P:FAD biosynthetic process"/>
    <property type="evidence" value="ECO:0007669"/>
    <property type="project" value="TreeGrafter"/>
</dbReference>
<protein>
    <recommendedName>
        <fullName evidence="2">FAD synthase</fullName>
        <ecNumber evidence="2">2.7.7.2</ecNumber>
    </recommendedName>
    <alternativeName>
        <fullName evidence="10">FAD pyrophosphorylase</fullName>
    </alternativeName>
    <alternativeName>
        <fullName evidence="11">FMN adenylyltransferase</fullName>
    </alternativeName>
</protein>
<dbReference type="GO" id="GO:0003919">
    <property type="term" value="F:FMN adenylyltransferase activity"/>
    <property type="evidence" value="ECO:0007669"/>
    <property type="project" value="UniProtKB-EC"/>
</dbReference>
<keyword evidence="9" id="KW-0067">ATP-binding</keyword>
<evidence type="ECO:0000313" key="14">
    <source>
        <dbReference type="EMBL" id="VDD93129.1"/>
    </source>
</evidence>
<reference evidence="14 15" key="2">
    <citation type="submission" date="2018-10" db="EMBL/GenBank/DDBJ databases">
        <authorList>
            <consortium name="Pathogen Informatics"/>
        </authorList>
    </citation>
    <scope>NUCLEOTIDE SEQUENCE [LARGE SCALE GENOMIC DNA]</scope>
</reference>
<evidence type="ECO:0000256" key="4">
    <source>
        <dbReference type="ARBA" id="ARBA00022643"/>
    </source>
</evidence>
<proteinExistence type="predicted"/>
<feature type="domain" description="Phosphoadenosine phosphosulphate reductase" evidence="13">
    <location>
        <begin position="49"/>
        <end position="205"/>
    </location>
</feature>
<comment type="catalytic activity">
    <reaction evidence="12">
        <text>FMN + ATP + H(+) = FAD + diphosphate</text>
        <dbReference type="Rhea" id="RHEA:17237"/>
        <dbReference type="ChEBI" id="CHEBI:15378"/>
        <dbReference type="ChEBI" id="CHEBI:30616"/>
        <dbReference type="ChEBI" id="CHEBI:33019"/>
        <dbReference type="ChEBI" id="CHEBI:57692"/>
        <dbReference type="ChEBI" id="CHEBI:58210"/>
        <dbReference type="EC" id="2.7.7.2"/>
    </reaction>
</comment>
<evidence type="ECO:0000256" key="8">
    <source>
        <dbReference type="ARBA" id="ARBA00022827"/>
    </source>
</evidence>
<sequence length="244" mass="28058">MLVRITFLRTASIISINFCYNNVLNTFVKHLDEAMEVIDEVLDKYPLKNIAISFNGGKDCTILLHLLRVKIDERFGLDRKIQGVHIDCGDSFSEIKAFINEACEKYRVDLYEYPGPLKEGLQKVKEERPEISVIFMGSRSTDPHGIHMKSKKLWTDAGWPKFLRIFPILDWTYEDVWRALRGLNVPYCSLYDEGYTSLGDRSTTSKNDALKVVDSSGNIVGYRPAYELRSSGYERLGRKARNDE</sequence>
<name>A0A0N4VCT9_ENTVE</name>
<evidence type="ECO:0000313" key="15">
    <source>
        <dbReference type="Proteomes" id="UP000274131"/>
    </source>
</evidence>
<evidence type="ECO:0000256" key="7">
    <source>
        <dbReference type="ARBA" id="ARBA00022741"/>
    </source>
</evidence>
<dbReference type="AlphaFoldDB" id="A0A0N4VCT9"/>
<dbReference type="EMBL" id="UXUI01009142">
    <property type="protein sequence ID" value="VDD93129.1"/>
    <property type="molecule type" value="Genomic_DNA"/>
</dbReference>
<dbReference type="STRING" id="51028.A0A0N4VCT9"/>
<dbReference type="WBParaSite" id="EVEC_0000839601-mRNA-1">
    <property type="protein sequence ID" value="EVEC_0000839601-mRNA-1"/>
    <property type="gene ID" value="EVEC_0000839601"/>
</dbReference>
<reference evidence="16" key="1">
    <citation type="submission" date="2017-02" db="UniProtKB">
        <authorList>
            <consortium name="WormBaseParasite"/>
        </authorList>
    </citation>
    <scope>IDENTIFICATION</scope>
</reference>
<dbReference type="OrthoDB" id="270728at2759"/>
<dbReference type="SUPFAM" id="SSF52402">
    <property type="entry name" value="Adenine nucleotide alpha hydrolases-like"/>
    <property type="match status" value="1"/>
</dbReference>
<evidence type="ECO:0000256" key="5">
    <source>
        <dbReference type="ARBA" id="ARBA00022679"/>
    </source>
</evidence>
<dbReference type="InterPro" id="IPR002500">
    <property type="entry name" value="PAPS_reduct_dom"/>
</dbReference>
<organism evidence="16">
    <name type="scientific">Enterobius vermicularis</name>
    <name type="common">Human pinworm</name>
    <dbReference type="NCBI Taxonomy" id="51028"/>
    <lineage>
        <taxon>Eukaryota</taxon>
        <taxon>Metazoa</taxon>
        <taxon>Ecdysozoa</taxon>
        <taxon>Nematoda</taxon>
        <taxon>Chromadorea</taxon>
        <taxon>Rhabditida</taxon>
        <taxon>Spirurina</taxon>
        <taxon>Oxyuridomorpha</taxon>
        <taxon>Oxyuroidea</taxon>
        <taxon>Oxyuridae</taxon>
        <taxon>Enterobius</taxon>
    </lineage>
</organism>
<dbReference type="PANTHER" id="PTHR23293">
    <property type="entry name" value="FAD SYNTHETASE-RELATED FMN ADENYLYLTRANSFERASE"/>
    <property type="match status" value="1"/>
</dbReference>
<gene>
    <name evidence="14" type="ORF">EVEC_LOCUS7880</name>
</gene>
<keyword evidence="5" id="KW-0808">Transferase</keyword>
<evidence type="ECO:0000256" key="11">
    <source>
        <dbReference type="ARBA" id="ARBA00031871"/>
    </source>
</evidence>
<evidence type="ECO:0000256" key="3">
    <source>
        <dbReference type="ARBA" id="ARBA00022630"/>
    </source>
</evidence>
<dbReference type="Gene3D" id="3.40.50.620">
    <property type="entry name" value="HUPs"/>
    <property type="match status" value="1"/>
</dbReference>
<evidence type="ECO:0000256" key="1">
    <source>
        <dbReference type="ARBA" id="ARBA00004726"/>
    </source>
</evidence>
<dbReference type="Pfam" id="PF01507">
    <property type="entry name" value="PAPS_reduct"/>
    <property type="match status" value="1"/>
</dbReference>
<evidence type="ECO:0000313" key="16">
    <source>
        <dbReference type="WBParaSite" id="EVEC_0000839601-mRNA-1"/>
    </source>
</evidence>
<dbReference type="InterPro" id="IPR014729">
    <property type="entry name" value="Rossmann-like_a/b/a_fold"/>
</dbReference>
<keyword evidence="15" id="KW-1185">Reference proteome</keyword>
<evidence type="ECO:0000256" key="6">
    <source>
        <dbReference type="ARBA" id="ARBA00022695"/>
    </source>
</evidence>
<evidence type="ECO:0000256" key="10">
    <source>
        <dbReference type="ARBA" id="ARBA00031145"/>
    </source>
</evidence>
<keyword evidence="7" id="KW-0547">Nucleotide-binding</keyword>
<evidence type="ECO:0000256" key="12">
    <source>
        <dbReference type="ARBA" id="ARBA00049494"/>
    </source>
</evidence>
<dbReference type="EC" id="2.7.7.2" evidence="2"/>
<dbReference type="CDD" id="cd23948">
    <property type="entry name" value="FAD_synthase"/>
    <property type="match status" value="1"/>
</dbReference>
<comment type="pathway">
    <text evidence="1">Cofactor biosynthesis; FAD biosynthesis; FAD from FMN: step 1/1.</text>
</comment>
<evidence type="ECO:0000259" key="13">
    <source>
        <dbReference type="Pfam" id="PF01507"/>
    </source>
</evidence>
<keyword evidence="6" id="KW-0548">Nucleotidyltransferase</keyword>
<dbReference type="Proteomes" id="UP000274131">
    <property type="component" value="Unassembled WGS sequence"/>
</dbReference>
<evidence type="ECO:0000256" key="9">
    <source>
        <dbReference type="ARBA" id="ARBA00022840"/>
    </source>
</evidence>
<dbReference type="GO" id="GO:0005524">
    <property type="term" value="F:ATP binding"/>
    <property type="evidence" value="ECO:0007669"/>
    <property type="project" value="UniProtKB-KW"/>
</dbReference>
<accession>A0A0N4VCT9</accession>
<keyword evidence="4" id="KW-0288">FMN</keyword>
<evidence type="ECO:0000256" key="2">
    <source>
        <dbReference type="ARBA" id="ARBA00012393"/>
    </source>
</evidence>